<dbReference type="PANTHER" id="PTHR28055">
    <property type="entry name" value="ALTERED INHERITANCE OF MITOCHONDRIA PROTEIN 41, MITOCHONDRIAL"/>
    <property type="match status" value="1"/>
</dbReference>
<dbReference type="Proteomes" id="UP001556196">
    <property type="component" value="Unassembled WGS sequence"/>
</dbReference>
<organism evidence="1 2">
    <name type="scientific">Mesorhizobium marinum</name>
    <dbReference type="NCBI Taxonomy" id="3228790"/>
    <lineage>
        <taxon>Bacteria</taxon>
        <taxon>Pseudomonadati</taxon>
        <taxon>Pseudomonadota</taxon>
        <taxon>Alphaproteobacteria</taxon>
        <taxon>Hyphomicrobiales</taxon>
        <taxon>Phyllobacteriaceae</taxon>
        <taxon>Mesorhizobium</taxon>
    </lineage>
</organism>
<dbReference type="InterPro" id="IPR042184">
    <property type="entry name" value="YqeY/Aim41_N"/>
</dbReference>
<gene>
    <name evidence="1" type="ORF">ABUE31_11655</name>
</gene>
<accession>A0ABV3QZX0</accession>
<proteinExistence type="predicted"/>
<dbReference type="InterPro" id="IPR023168">
    <property type="entry name" value="GatB_Yqey_C_2"/>
</dbReference>
<protein>
    <submittedName>
        <fullName evidence="1">GatB/YqeY domain-containing protein</fullName>
    </submittedName>
</protein>
<sequence length="149" mass="16050">MRETITTALKTALKSGDRLRASTLRMVNAAIQDRDIANRGAGKEPAGEDEVLQILTKMVKQRQESAKAFEQGNRPELAAAENAEIAIISEFLPRQMDEAEAKAAIAQAIRDTGAAGPRDMGKVMAELKAKHAGSMDFGKASGWVKDLLT</sequence>
<dbReference type="Pfam" id="PF09424">
    <property type="entry name" value="YqeY"/>
    <property type="match status" value="1"/>
</dbReference>
<evidence type="ECO:0000313" key="2">
    <source>
        <dbReference type="Proteomes" id="UP001556196"/>
    </source>
</evidence>
<dbReference type="Gene3D" id="1.10.10.410">
    <property type="match status" value="1"/>
</dbReference>
<keyword evidence="2" id="KW-1185">Reference proteome</keyword>
<dbReference type="PANTHER" id="PTHR28055:SF1">
    <property type="entry name" value="ALTERED INHERITANCE OF MITOCHONDRIA PROTEIN 41, MITOCHONDRIAL"/>
    <property type="match status" value="1"/>
</dbReference>
<evidence type="ECO:0000313" key="1">
    <source>
        <dbReference type="EMBL" id="MEW9806640.1"/>
    </source>
</evidence>
<name>A0ABV3QZX0_9HYPH</name>
<dbReference type="InterPro" id="IPR019004">
    <property type="entry name" value="YqeY/Aim41"/>
</dbReference>
<dbReference type="RefSeq" id="WP_367723772.1">
    <property type="nucleotide sequence ID" value="NZ_JBFOCH010000016.1"/>
</dbReference>
<dbReference type="SUPFAM" id="SSF89095">
    <property type="entry name" value="GatB/YqeY motif"/>
    <property type="match status" value="1"/>
</dbReference>
<dbReference type="Gene3D" id="1.10.1510.10">
    <property type="entry name" value="Uncharacterised protein YqeY/AIM41 PF09424, N-terminal domain"/>
    <property type="match status" value="1"/>
</dbReference>
<comment type="caution">
    <text evidence="1">The sequence shown here is derived from an EMBL/GenBank/DDBJ whole genome shotgun (WGS) entry which is preliminary data.</text>
</comment>
<dbReference type="InterPro" id="IPR003789">
    <property type="entry name" value="Asn/Gln_tRNA_amidoTrase-B-like"/>
</dbReference>
<reference evidence="1 2" key="1">
    <citation type="submission" date="2024-06" db="EMBL/GenBank/DDBJ databases">
        <authorList>
            <person name="Tuo L."/>
        </authorList>
    </citation>
    <scope>NUCLEOTIDE SEQUENCE [LARGE SCALE GENOMIC DNA]</scope>
    <source>
        <strain evidence="1 2">ZMM04-5</strain>
    </source>
</reference>
<dbReference type="EMBL" id="JBFOCI010000003">
    <property type="protein sequence ID" value="MEW9806640.1"/>
    <property type="molecule type" value="Genomic_DNA"/>
</dbReference>